<dbReference type="GO" id="GO:0004673">
    <property type="term" value="F:protein histidine kinase activity"/>
    <property type="evidence" value="ECO:0007669"/>
    <property type="project" value="UniProtKB-EC"/>
</dbReference>
<dbReference type="AlphaFoldDB" id="A0A377WPL0"/>
<organism evidence="1 2">
    <name type="scientific">Klebsiella pneumoniae</name>
    <dbReference type="NCBI Taxonomy" id="573"/>
    <lineage>
        <taxon>Bacteria</taxon>
        <taxon>Pseudomonadati</taxon>
        <taxon>Pseudomonadota</taxon>
        <taxon>Gammaproteobacteria</taxon>
        <taxon>Enterobacterales</taxon>
        <taxon>Enterobacteriaceae</taxon>
        <taxon>Klebsiella/Raoultella group</taxon>
        <taxon>Klebsiella</taxon>
        <taxon>Klebsiella pneumoniae complex</taxon>
    </lineage>
</organism>
<gene>
    <name evidence="1" type="primary">evgS_3</name>
    <name evidence="1" type="ORF">NCTC8849_05210</name>
</gene>
<sequence>MMPFYQLDKTVNVAVSQHYPSDTFIKSIFRHANIVSYSSNYQALASVAKSENDYFIGDNIASNFLIARDFYQKLDIVKYWRSPLTGSYFIARENQSRLVEIINKFISA</sequence>
<dbReference type="EMBL" id="UGLC01000002">
    <property type="protein sequence ID" value="STT56553.1"/>
    <property type="molecule type" value="Genomic_DNA"/>
</dbReference>
<keyword evidence="1" id="KW-0808">Transferase</keyword>
<reference evidence="1 2" key="1">
    <citation type="submission" date="2018-06" db="EMBL/GenBank/DDBJ databases">
        <authorList>
            <consortium name="Pathogen Informatics"/>
            <person name="Doyle S."/>
        </authorList>
    </citation>
    <scope>NUCLEOTIDE SEQUENCE [LARGE SCALE GENOMIC DNA]</scope>
    <source>
        <strain evidence="1 2">NCTC8849</strain>
    </source>
</reference>
<protein>
    <submittedName>
        <fullName evidence="1">Hybrid sensory histidine kinase in two-component regulatory system with EvgA</fullName>
        <ecNumber evidence="1">2.7.13.3</ecNumber>
    </submittedName>
</protein>
<accession>A0A377WPL0</accession>
<evidence type="ECO:0000313" key="2">
    <source>
        <dbReference type="Proteomes" id="UP000254799"/>
    </source>
</evidence>
<dbReference type="EC" id="2.7.13.3" evidence="1"/>
<proteinExistence type="predicted"/>
<dbReference type="SUPFAM" id="SSF53850">
    <property type="entry name" value="Periplasmic binding protein-like II"/>
    <property type="match status" value="1"/>
</dbReference>
<dbReference type="Proteomes" id="UP000254799">
    <property type="component" value="Unassembled WGS sequence"/>
</dbReference>
<dbReference type="Gene3D" id="3.40.190.10">
    <property type="entry name" value="Periplasmic binding protein-like II"/>
    <property type="match status" value="2"/>
</dbReference>
<evidence type="ECO:0000313" key="1">
    <source>
        <dbReference type="EMBL" id="STT56553.1"/>
    </source>
</evidence>
<name>A0A377WPL0_KLEPN</name>